<proteinExistence type="predicted"/>
<organism evidence="1">
    <name type="scientific">Octopus bimaculoides</name>
    <name type="common">California two-spotted octopus</name>
    <dbReference type="NCBI Taxonomy" id="37653"/>
    <lineage>
        <taxon>Eukaryota</taxon>
        <taxon>Metazoa</taxon>
        <taxon>Spiralia</taxon>
        <taxon>Lophotrochozoa</taxon>
        <taxon>Mollusca</taxon>
        <taxon>Cephalopoda</taxon>
        <taxon>Coleoidea</taxon>
        <taxon>Octopodiformes</taxon>
        <taxon>Octopoda</taxon>
        <taxon>Incirrata</taxon>
        <taxon>Octopodidae</taxon>
        <taxon>Octopus</taxon>
    </lineage>
</organism>
<accession>A0A0L8FJX8</accession>
<dbReference type="AlphaFoldDB" id="A0A0L8FJX8"/>
<evidence type="ECO:0000313" key="1">
    <source>
        <dbReference type="EMBL" id="KOF64071.1"/>
    </source>
</evidence>
<gene>
    <name evidence="1" type="ORF">OCBIM_22017832mg</name>
</gene>
<sequence>MGIDINFWRLHLGFSFGILRLSDGIQRRILLTRRNRFRRYIAGLFPLNFCLCLRQGRSIDRLISNKWYNFQLIFLQFWRLRFKNLSSWRYFRNCEVLNTCIFFCSFNMERCFDYFCRF</sequence>
<dbReference type="EMBL" id="KQ430490">
    <property type="protein sequence ID" value="KOF64071.1"/>
    <property type="molecule type" value="Genomic_DNA"/>
</dbReference>
<protein>
    <submittedName>
        <fullName evidence="1">Uncharacterized protein</fullName>
    </submittedName>
</protein>
<reference evidence="1" key="1">
    <citation type="submission" date="2015-07" db="EMBL/GenBank/DDBJ databases">
        <title>MeaNS - Measles Nucleotide Surveillance Program.</title>
        <authorList>
            <person name="Tran T."/>
            <person name="Druce J."/>
        </authorList>
    </citation>
    <scope>NUCLEOTIDE SEQUENCE</scope>
    <source>
        <strain evidence="1">UCB-OBI-ISO-001</strain>
        <tissue evidence="1">Gonad</tissue>
    </source>
</reference>
<name>A0A0L8FJX8_OCTBM</name>